<dbReference type="STRING" id="1182545.A0A072Q5L7"/>
<feature type="transmembrane region" description="Helical" evidence="2">
    <location>
        <begin position="35"/>
        <end position="56"/>
    </location>
</feature>
<evidence type="ECO:0000256" key="1">
    <source>
        <dbReference type="SAM" id="MobiDB-lite"/>
    </source>
</evidence>
<organism evidence="3 4">
    <name type="scientific">Exophiala aquamarina CBS 119918</name>
    <dbReference type="NCBI Taxonomy" id="1182545"/>
    <lineage>
        <taxon>Eukaryota</taxon>
        <taxon>Fungi</taxon>
        <taxon>Dikarya</taxon>
        <taxon>Ascomycota</taxon>
        <taxon>Pezizomycotina</taxon>
        <taxon>Eurotiomycetes</taxon>
        <taxon>Chaetothyriomycetidae</taxon>
        <taxon>Chaetothyriales</taxon>
        <taxon>Herpotrichiellaceae</taxon>
        <taxon>Exophiala</taxon>
    </lineage>
</organism>
<gene>
    <name evidence="3" type="ORF">A1O9_01197</name>
</gene>
<dbReference type="GeneID" id="25276144"/>
<dbReference type="SUPFAM" id="SSF89372">
    <property type="entry name" value="Fucose-specific lectin"/>
    <property type="match status" value="1"/>
</dbReference>
<keyword evidence="2" id="KW-0812">Transmembrane</keyword>
<feature type="compositionally biased region" description="Basic and acidic residues" evidence="1">
    <location>
        <begin position="1"/>
        <end position="11"/>
    </location>
</feature>
<dbReference type="OrthoDB" id="406838at2759"/>
<evidence type="ECO:0000256" key="2">
    <source>
        <dbReference type="SAM" id="Phobius"/>
    </source>
</evidence>
<sequence length="254" mass="27910">MGLEVDGRGIEAVESQPTPEAEASPTVWKKYRTSLLIVTLICAIGGVVGGAVGGTVRKIHHESTANSPDGNTSSPTTSSGILDQAVYRKSLREGGWTPSISEYEYIDELSTTANIAAVSRTEGRIDLFVRAVDYTIYHIQFMESDWQWRQTNGSTPGAIEAISWAGDRVDAFLVGFDGIVYNQIWRNSSTEASTMEGWSTQEWLGANDGMTHDCKEDSLKIASWGRNRYDFVGVRKVDNALYHRVSTGAMQWGT</sequence>
<evidence type="ECO:0000313" key="3">
    <source>
        <dbReference type="EMBL" id="KEF63220.1"/>
    </source>
</evidence>
<dbReference type="HOGENOM" id="CLU_1094288_0_0_1"/>
<evidence type="ECO:0008006" key="5">
    <source>
        <dbReference type="Google" id="ProtNLM"/>
    </source>
</evidence>
<evidence type="ECO:0000313" key="4">
    <source>
        <dbReference type="Proteomes" id="UP000027920"/>
    </source>
</evidence>
<keyword evidence="2" id="KW-1133">Transmembrane helix</keyword>
<feature type="region of interest" description="Disordered" evidence="1">
    <location>
        <begin position="1"/>
        <end position="25"/>
    </location>
</feature>
<comment type="caution">
    <text evidence="3">The sequence shown here is derived from an EMBL/GenBank/DDBJ whole genome shotgun (WGS) entry which is preliminary data.</text>
</comment>
<proteinExistence type="predicted"/>
<dbReference type="AlphaFoldDB" id="A0A072Q5L7"/>
<dbReference type="Gene3D" id="2.120.10.70">
    <property type="entry name" value="Fucose-specific lectin"/>
    <property type="match status" value="1"/>
</dbReference>
<dbReference type="VEuPathDB" id="FungiDB:A1O9_01197"/>
<keyword evidence="4" id="KW-1185">Reference proteome</keyword>
<name>A0A072Q5L7_9EURO</name>
<reference evidence="3 4" key="1">
    <citation type="submission" date="2013-03" db="EMBL/GenBank/DDBJ databases">
        <title>The Genome Sequence of Exophiala aquamarina CBS 119918.</title>
        <authorList>
            <consortium name="The Broad Institute Genomics Platform"/>
            <person name="Cuomo C."/>
            <person name="de Hoog S."/>
            <person name="Gorbushina A."/>
            <person name="Walker B."/>
            <person name="Young S.K."/>
            <person name="Zeng Q."/>
            <person name="Gargeya S."/>
            <person name="Fitzgerald M."/>
            <person name="Haas B."/>
            <person name="Abouelleil A."/>
            <person name="Allen A.W."/>
            <person name="Alvarado L."/>
            <person name="Arachchi H.M."/>
            <person name="Berlin A.M."/>
            <person name="Chapman S.B."/>
            <person name="Gainer-Dewar J."/>
            <person name="Goldberg J."/>
            <person name="Griggs A."/>
            <person name="Gujja S."/>
            <person name="Hansen M."/>
            <person name="Howarth C."/>
            <person name="Imamovic A."/>
            <person name="Ireland A."/>
            <person name="Larimer J."/>
            <person name="McCowan C."/>
            <person name="Murphy C."/>
            <person name="Pearson M."/>
            <person name="Poon T.W."/>
            <person name="Priest M."/>
            <person name="Roberts A."/>
            <person name="Saif S."/>
            <person name="Shea T."/>
            <person name="Sisk P."/>
            <person name="Sykes S."/>
            <person name="Wortman J."/>
            <person name="Nusbaum C."/>
            <person name="Birren B."/>
        </authorList>
    </citation>
    <scope>NUCLEOTIDE SEQUENCE [LARGE SCALE GENOMIC DNA]</scope>
    <source>
        <strain evidence="3 4">CBS 119918</strain>
    </source>
</reference>
<keyword evidence="2" id="KW-0472">Membrane</keyword>
<accession>A0A072Q5L7</accession>
<dbReference type="EMBL" id="AMGV01000001">
    <property type="protein sequence ID" value="KEF63220.1"/>
    <property type="molecule type" value="Genomic_DNA"/>
</dbReference>
<dbReference type="Proteomes" id="UP000027920">
    <property type="component" value="Unassembled WGS sequence"/>
</dbReference>
<protein>
    <recommendedName>
        <fullName evidence="5">Fucose-specific lectin</fullName>
    </recommendedName>
</protein>
<dbReference type="RefSeq" id="XP_013265810.1">
    <property type="nucleotide sequence ID" value="XM_013410356.1"/>
</dbReference>